<dbReference type="PANTHER" id="PTHR36302">
    <property type="entry name" value="BLR7088 PROTEIN"/>
    <property type="match status" value="1"/>
</dbReference>
<dbReference type="Gene3D" id="2.60.40.1890">
    <property type="entry name" value="PCu(A)C copper chaperone"/>
    <property type="match status" value="1"/>
</dbReference>
<dbReference type="Pfam" id="PF04314">
    <property type="entry name" value="PCuAC"/>
    <property type="match status" value="1"/>
</dbReference>
<feature type="compositionally biased region" description="Low complexity" evidence="1">
    <location>
        <begin position="151"/>
        <end position="163"/>
    </location>
</feature>
<dbReference type="EMBL" id="BMPQ01000005">
    <property type="protein sequence ID" value="GGK65226.1"/>
    <property type="molecule type" value="Genomic_DNA"/>
</dbReference>
<organism evidence="3 4">
    <name type="scientific">Streptomyces flaveus</name>
    <dbReference type="NCBI Taxonomy" id="66370"/>
    <lineage>
        <taxon>Bacteria</taxon>
        <taxon>Bacillati</taxon>
        <taxon>Actinomycetota</taxon>
        <taxon>Actinomycetes</taxon>
        <taxon>Kitasatosporales</taxon>
        <taxon>Streptomycetaceae</taxon>
        <taxon>Streptomyces</taxon>
        <taxon>Streptomyces aurantiacus group</taxon>
    </lineage>
</organism>
<keyword evidence="2" id="KW-0732">Signal</keyword>
<evidence type="ECO:0000313" key="3">
    <source>
        <dbReference type="EMBL" id="GGK65226.1"/>
    </source>
</evidence>
<name>A0A917VDY3_9ACTN</name>
<evidence type="ECO:0000313" key="4">
    <source>
        <dbReference type="Proteomes" id="UP000637788"/>
    </source>
</evidence>
<dbReference type="PROSITE" id="PS51257">
    <property type="entry name" value="PROKAR_LIPOPROTEIN"/>
    <property type="match status" value="1"/>
</dbReference>
<dbReference type="SUPFAM" id="SSF110087">
    <property type="entry name" value="DR1885-like metal-binding protein"/>
    <property type="match status" value="1"/>
</dbReference>
<evidence type="ECO:0000256" key="2">
    <source>
        <dbReference type="SAM" id="SignalP"/>
    </source>
</evidence>
<dbReference type="InterPro" id="IPR036182">
    <property type="entry name" value="PCuAC_sf"/>
</dbReference>
<evidence type="ECO:0008006" key="5">
    <source>
        <dbReference type="Google" id="ProtNLM"/>
    </source>
</evidence>
<dbReference type="InterPro" id="IPR058248">
    <property type="entry name" value="Lxx211020-like"/>
</dbReference>
<reference evidence="3" key="2">
    <citation type="submission" date="2020-09" db="EMBL/GenBank/DDBJ databases">
        <authorList>
            <person name="Sun Q."/>
            <person name="Ohkuma M."/>
        </authorList>
    </citation>
    <scope>NUCLEOTIDE SEQUENCE</scope>
    <source>
        <strain evidence="3">JCM 3035</strain>
    </source>
</reference>
<dbReference type="PANTHER" id="PTHR36302:SF1">
    <property type="entry name" value="COPPER CHAPERONE PCU(A)C"/>
    <property type="match status" value="1"/>
</dbReference>
<reference evidence="3" key="1">
    <citation type="journal article" date="2014" name="Int. J. Syst. Evol. Microbiol.">
        <title>Complete genome sequence of Corynebacterium casei LMG S-19264T (=DSM 44701T), isolated from a smear-ripened cheese.</title>
        <authorList>
            <consortium name="US DOE Joint Genome Institute (JGI-PGF)"/>
            <person name="Walter F."/>
            <person name="Albersmeier A."/>
            <person name="Kalinowski J."/>
            <person name="Ruckert C."/>
        </authorList>
    </citation>
    <scope>NUCLEOTIDE SEQUENCE</scope>
    <source>
        <strain evidence="3">JCM 3035</strain>
    </source>
</reference>
<comment type="caution">
    <text evidence="3">The sequence shown here is derived from an EMBL/GenBank/DDBJ whole genome shotgun (WGS) entry which is preliminary data.</text>
</comment>
<feature type="signal peptide" evidence="2">
    <location>
        <begin position="1"/>
        <end position="18"/>
    </location>
</feature>
<protein>
    <recommendedName>
        <fullName evidence="5">Copper chaperone PCu(A)C</fullName>
    </recommendedName>
</protein>
<dbReference type="Proteomes" id="UP000637788">
    <property type="component" value="Unassembled WGS sequence"/>
</dbReference>
<dbReference type="AlphaFoldDB" id="A0A917VDY3"/>
<keyword evidence="4" id="KW-1185">Reference proteome</keyword>
<dbReference type="InterPro" id="IPR007410">
    <property type="entry name" value="LpqE-like"/>
</dbReference>
<gene>
    <name evidence="3" type="ORF">GCM10010094_27760</name>
</gene>
<accession>A0A917VDY3</accession>
<feature type="region of interest" description="Disordered" evidence="1">
    <location>
        <begin position="141"/>
        <end position="163"/>
    </location>
</feature>
<feature type="chain" id="PRO_5039289928" description="Copper chaperone PCu(A)C" evidence="2">
    <location>
        <begin position="19"/>
        <end position="163"/>
    </location>
</feature>
<dbReference type="RefSeq" id="WP_246567684.1">
    <property type="nucleotide sequence ID" value="NZ_BMPQ01000005.1"/>
</dbReference>
<proteinExistence type="predicted"/>
<evidence type="ECO:0000256" key="1">
    <source>
        <dbReference type="SAM" id="MobiDB-lite"/>
    </source>
</evidence>
<sequence length="163" mass="16984">MRRPIAPAVVMAGCLALAGCGGSADGTDAAPDLSVRSAYMPQPVTESLAAGYLTVVNKSDSSDDLVSATSDIAEDVSVHETSGQTMKEAGPLKIPAGGRLVLESGGNHLMFEKLKHRPKEGETVSVKLRFTKTDPITVEMPVKSATYQPTSAKSSSTSSNSHH</sequence>